<evidence type="ECO:0000313" key="1">
    <source>
        <dbReference type="EMBL" id="PQJ96828.1"/>
    </source>
</evidence>
<protein>
    <submittedName>
        <fullName evidence="1">Uncharacterized protein</fullName>
    </submittedName>
</protein>
<name>A0A2S7XTL1_9GAMM</name>
<evidence type="ECO:0000313" key="2">
    <source>
        <dbReference type="Proteomes" id="UP000239936"/>
    </source>
</evidence>
<dbReference type="Proteomes" id="UP000239936">
    <property type="component" value="Unassembled WGS sequence"/>
</dbReference>
<gene>
    <name evidence="1" type="ORF">CXB77_05645</name>
</gene>
<dbReference type="RefSeq" id="WP_105073143.1">
    <property type="nucleotide sequence ID" value="NZ_PPGH01000028.1"/>
</dbReference>
<sequence>MHHINGKTTIGRFKENFTSGGLLFVDRDRQPSMPAQLETASDDDFFAQLERLVPGISSAERLAYSSSSSRVLLPDGLPAFNGTPSRHYWLRLATDIDQDSIRLALTVAAGAADLMFTATDKHGKKRLNRTVLDLSVYSTEREIFDSPPAVNAPLQCAKGDYQISNLGGGSVIIEPAQAVPFNPMPNAPRPRSPAAAQVASPGALITSSRCKLNSKPLTALSQSNNGLIVDNRKPAFNRPSVLNQNHLLLSLIALKSAVLYSTAARMKPIF</sequence>
<reference evidence="1 2" key="1">
    <citation type="submission" date="2018-01" db="EMBL/GenBank/DDBJ databases">
        <title>The complete genome sequence of Chromatium okenii LaCa, a purple sulfur bacterium with a turbulent life.</title>
        <authorList>
            <person name="Luedin S.M."/>
            <person name="Liechti N."/>
            <person name="Storelli N."/>
            <person name="Danza F."/>
            <person name="Wittwer M."/>
            <person name="Pothier J.F."/>
            <person name="Tonolla M.A."/>
        </authorList>
    </citation>
    <scope>NUCLEOTIDE SEQUENCE [LARGE SCALE GENOMIC DNA]</scope>
    <source>
        <strain evidence="1 2">LaCa</strain>
    </source>
</reference>
<dbReference type="AlphaFoldDB" id="A0A2S7XTL1"/>
<accession>A0A2S7XTL1</accession>
<organism evidence="1 2">
    <name type="scientific">Chromatium okenii</name>
    <dbReference type="NCBI Taxonomy" id="61644"/>
    <lineage>
        <taxon>Bacteria</taxon>
        <taxon>Pseudomonadati</taxon>
        <taxon>Pseudomonadota</taxon>
        <taxon>Gammaproteobacteria</taxon>
        <taxon>Chromatiales</taxon>
        <taxon>Chromatiaceae</taxon>
        <taxon>Chromatium</taxon>
    </lineage>
</organism>
<proteinExistence type="predicted"/>
<comment type="caution">
    <text evidence="1">The sequence shown here is derived from an EMBL/GenBank/DDBJ whole genome shotgun (WGS) entry which is preliminary data.</text>
</comment>
<dbReference type="EMBL" id="PPGH01000028">
    <property type="protein sequence ID" value="PQJ96828.1"/>
    <property type="molecule type" value="Genomic_DNA"/>
</dbReference>
<keyword evidence="2" id="KW-1185">Reference proteome</keyword>